<comment type="caution">
    <text evidence="4">The sequence shown here is derived from an EMBL/GenBank/DDBJ whole genome shotgun (WGS) entry which is preliminary data.</text>
</comment>
<feature type="signal peptide" evidence="3">
    <location>
        <begin position="1"/>
        <end position="22"/>
    </location>
</feature>
<keyword evidence="5" id="KW-1185">Reference proteome</keyword>
<proteinExistence type="inferred from homology"/>
<dbReference type="Proteomes" id="UP000271700">
    <property type="component" value="Unassembled WGS sequence"/>
</dbReference>
<evidence type="ECO:0000313" key="5">
    <source>
        <dbReference type="Proteomes" id="UP000271700"/>
    </source>
</evidence>
<dbReference type="InterPro" id="IPR050490">
    <property type="entry name" value="Bact_solute-bd_prot1"/>
</dbReference>
<dbReference type="PANTHER" id="PTHR43649">
    <property type="entry name" value="ARABINOSE-BINDING PROTEIN-RELATED"/>
    <property type="match status" value="1"/>
</dbReference>
<sequence length="414" mass="43037">MLIKKLFVAGAMAGLMGTTAYAADCGPSDQSIRILASDFPAIHAVAGTAEGNCAEAASEFSRNHTTEARQIMNAALTPDPAEYTSVIVANSTLTQLMNDGLVRPLNDLIESHGQNIPDNLKIAIDGNVMAIAFMANAQHLFSRSDILAQVGIDSAPSTYDEVIEAAKAIRDAGIMEYPIVMNLKTGWNVGESFNLVFLAHGGEFFKPGTAEPTVNSEAGIAALETLKAMVEYAHPDHLTQASNETQGLWEAGEAALGIMWGSRGAPILDDEGSSAEVTSNTVLSAAPSVEPGGIPGATLWWDGFTISTNVSDAEAEATFAALASALTPEMVAANNDDAVWLLEGFTPGPAAAGVAATVQGGAQPYPMLPQIGLLHAALGSELSDFLKGDESAEKALADVEAAYRTAAKEAGFLQ</sequence>
<feature type="chain" id="PRO_5019755552" evidence="3">
    <location>
        <begin position="23"/>
        <end position="414"/>
    </location>
</feature>
<organism evidence="4 5">
    <name type="scientific">Ruegeria conchae</name>
    <dbReference type="NCBI Taxonomy" id="981384"/>
    <lineage>
        <taxon>Bacteria</taxon>
        <taxon>Pseudomonadati</taxon>
        <taxon>Pseudomonadota</taxon>
        <taxon>Alphaproteobacteria</taxon>
        <taxon>Rhodobacterales</taxon>
        <taxon>Roseobacteraceae</taxon>
        <taxon>Ruegeria</taxon>
    </lineage>
</organism>
<keyword evidence="3" id="KW-0732">Signal</keyword>
<dbReference type="RefSeq" id="WP_029622133.1">
    <property type="nucleotide sequence ID" value="NZ_AEYW01000018.1"/>
</dbReference>
<reference evidence="4 5" key="1">
    <citation type="submission" date="2018-10" db="EMBL/GenBank/DDBJ databases">
        <title>Genomic Encyclopedia of Archaeal and Bacterial Type Strains, Phase II (KMG-II): from individual species to whole genera.</title>
        <authorList>
            <person name="Goeker M."/>
        </authorList>
    </citation>
    <scope>NUCLEOTIDE SEQUENCE [LARGE SCALE GENOMIC DNA]</scope>
    <source>
        <strain evidence="4 5">DSM 29317</strain>
    </source>
</reference>
<protein>
    <submittedName>
        <fullName evidence="4">ABC-type glycerol-3-phosphate transport system substrate-binding protein</fullName>
    </submittedName>
</protein>
<evidence type="ECO:0000256" key="2">
    <source>
        <dbReference type="ARBA" id="ARBA00008520"/>
    </source>
</evidence>
<dbReference type="GO" id="GO:0042597">
    <property type="term" value="C:periplasmic space"/>
    <property type="evidence" value="ECO:0007669"/>
    <property type="project" value="UniProtKB-SubCell"/>
</dbReference>
<dbReference type="AlphaFoldDB" id="A0A497ZI92"/>
<gene>
    <name evidence="4" type="ORF">CLV75_2075</name>
</gene>
<dbReference type="EMBL" id="RCCT01000002">
    <property type="protein sequence ID" value="RLK08400.1"/>
    <property type="molecule type" value="Genomic_DNA"/>
</dbReference>
<name>A0A497ZI92_9RHOB</name>
<dbReference type="STRING" id="981384.GCA_000192475_01086"/>
<evidence type="ECO:0000256" key="3">
    <source>
        <dbReference type="SAM" id="SignalP"/>
    </source>
</evidence>
<dbReference type="InterPro" id="IPR006059">
    <property type="entry name" value="SBP"/>
</dbReference>
<evidence type="ECO:0000313" key="4">
    <source>
        <dbReference type="EMBL" id="RLK08400.1"/>
    </source>
</evidence>
<dbReference type="OrthoDB" id="7532544at2"/>
<evidence type="ECO:0000256" key="1">
    <source>
        <dbReference type="ARBA" id="ARBA00004418"/>
    </source>
</evidence>
<dbReference type="Pfam" id="PF01547">
    <property type="entry name" value="SBP_bac_1"/>
    <property type="match status" value="1"/>
</dbReference>
<dbReference type="PANTHER" id="PTHR43649:SF12">
    <property type="entry name" value="DIACETYLCHITOBIOSE BINDING PROTEIN DASA"/>
    <property type="match status" value="1"/>
</dbReference>
<accession>A0A497ZI92</accession>
<comment type="similarity">
    <text evidence="2">Belongs to the bacterial solute-binding protein 1 family.</text>
</comment>
<comment type="subcellular location">
    <subcellularLocation>
        <location evidence="1">Periplasm</location>
    </subcellularLocation>
</comment>
<dbReference type="SUPFAM" id="SSF53850">
    <property type="entry name" value="Periplasmic binding protein-like II"/>
    <property type="match status" value="1"/>
</dbReference>
<dbReference type="Gene3D" id="3.40.190.10">
    <property type="entry name" value="Periplasmic binding protein-like II"/>
    <property type="match status" value="2"/>
</dbReference>